<protein>
    <submittedName>
        <fullName evidence="2">Uncharacterized protein</fullName>
    </submittedName>
</protein>
<dbReference type="RefSeq" id="WP_122975814.1">
    <property type="nucleotide sequence ID" value="NZ_BOMX01000032.1"/>
</dbReference>
<dbReference type="OrthoDB" id="3296527at2"/>
<proteinExistence type="predicted"/>
<keyword evidence="3" id="KW-1185">Reference proteome</keyword>
<feature type="compositionally biased region" description="Basic and acidic residues" evidence="1">
    <location>
        <begin position="70"/>
        <end position="83"/>
    </location>
</feature>
<evidence type="ECO:0000256" key="1">
    <source>
        <dbReference type="SAM" id="MobiDB-lite"/>
    </source>
</evidence>
<name>A0A561WRN5_ACTTI</name>
<accession>A0A561WRN5</accession>
<organism evidence="2 3">
    <name type="scientific">Actinoplanes teichomyceticus</name>
    <dbReference type="NCBI Taxonomy" id="1867"/>
    <lineage>
        <taxon>Bacteria</taxon>
        <taxon>Bacillati</taxon>
        <taxon>Actinomycetota</taxon>
        <taxon>Actinomycetes</taxon>
        <taxon>Micromonosporales</taxon>
        <taxon>Micromonosporaceae</taxon>
        <taxon>Actinoplanes</taxon>
    </lineage>
</organism>
<comment type="caution">
    <text evidence="2">The sequence shown here is derived from an EMBL/GenBank/DDBJ whole genome shotgun (WGS) entry which is preliminary data.</text>
</comment>
<feature type="compositionally biased region" description="Basic and acidic residues" evidence="1">
    <location>
        <begin position="50"/>
        <end position="59"/>
    </location>
</feature>
<reference evidence="2 3" key="1">
    <citation type="submission" date="2019-06" db="EMBL/GenBank/DDBJ databases">
        <title>Sequencing the genomes of 1000 actinobacteria strains.</title>
        <authorList>
            <person name="Klenk H.-P."/>
        </authorList>
    </citation>
    <scope>NUCLEOTIDE SEQUENCE [LARGE SCALE GENOMIC DNA]</scope>
    <source>
        <strain evidence="2 3">DSM 43866</strain>
    </source>
</reference>
<sequence>MTERPHHINAARILDHRYGDRRNVRHSVVQPCSAEDRITNRPYRGHHRAEHTLHDENGPARRRGSRVGRHHAEPVGDHHLNHR</sequence>
<gene>
    <name evidence="2" type="ORF">FHX34_1011519</name>
</gene>
<dbReference type="EMBL" id="VIWY01000001">
    <property type="protein sequence ID" value="TWG26531.1"/>
    <property type="molecule type" value="Genomic_DNA"/>
</dbReference>
<evidence type="ECO:0000313" key="2">
    <source>
        <dbReference type="EMBL" id="TWG26531.1"/>
    </source>
</evidence>
<feature type="region of interest" description="Disordered" evidence="1">
    <location>
        <begin position="27"/>
        <end position="83"/>
    </location>
</feature>
<evidence type="ECO:0000313" key="3">
    <source>
        <dbReference type="Proteomes" id="UP000320239"/>
    </source>
</evidence>
<dbReference type="AlphaFoldDB" id="A0A561WRN5"/>
<feature type="compositionally biased region" description="Basic residues" evidence="1">
    <location>
        <begin position="60"/>
        <end position="69"/>
    </location>
</feature>
<dbReference type="Proteomes" id="UP000320239">
    <property type="component" value="Unassembled WGS sequence"/>
</dbReference>